<sequence length="267" mass="27919">MVTNSELLSLLVVLFALVFPSEGAQEASGMSLSSLAPALDLALSQHHHNPDLAPRQAPPPGSPTHVANTFQGATICAESKSGFSLDQLAREFPQFYIELGTWLGNITCFQPGPSGTPALGLAPVLADARFELNTTLDGARLYSCSSLGGAPASCRVFYPRFDGSGQYCTVDPVDGGLPLQRVGQVVNSRISVDSAWSNAGELDSAGLNYYEPANDAISGFYGSWTGQEAPGGPTTAVGGRPPALQCLFRVARTCRGPLCFSAPEHSG</sequence>
<protein>
    <submittedName>
        <fullName evidence="2">Uncharacterized protein</fullName>
    </submittedName>
</protein>
<dbReference type="RefSeq" id="XP_004337577.1">
    <property type="nucleotide sequence ID" value="XM_004337529.1"/>
</dbReference>
<organism evidence="2 3">
    <name type="scientific">Acanthamoeba castellanii (strain ATCC 30010 / Neff)</name>
    <dbReference type="NCBI Taxonomy" id="1257118"/>
    <lineage>
        <taxon>Eukaryota</taxon>
        <taxon>Amoebozoa</taxon>
        <taxon>Discosea</taxon>
        <taxon>Longamoebia</taxon>
        <taxon>Centramoebida</taxon>
        <taxon>Acanthamoebidae</taxon>
        <taxon>Acanthamoeba</taxon>
    </lineage>
</organism>
<reference evidence="2 3" key="1">
    <citation type="journal article" date="2013" name="Genome Biol.">
        <title>Genome of Acanthamoeba castellanii highlights extensive lateral gene transfer and early evolution of tyrosine kinase signaling.</title>
        <authorList>
            <person name="Clarke M."/>
            <person name="Lohan A.J."/>
            <person name="Liu B."/>
            <person name="Lagkouvardos I."/>
            <person name="Roy S."/>
            <person name="Zafar N."/>
            <person name="Bertelli C."/>
            <person name="Schilde C."/>
            <person name="Kianianmomeni A."/>
            <person name="Burglin T.R."/>
            <person name="Frech C."/>
            <person name="Turcotte B."/>
            <person name="Kopec K.O."/>
            <person name="Synnott J.M."/>
            <person name="Choo C."/>
            <person name="Paponov I."/>
            <person name="Finkler A."/>
            <person name="Soon Heng Tan C."/>
            <person name="Hutchins A.P."/>
            <person name="Weinmeier T."/>
            <person name="Rattei T."/>
            <person name="Chu J.S."/>
            <person name="Gimenez G."/>
            <person name="Irimia M."/>
            <person name="Rigden D.J."/>
            <person name="Fitzpatrick D.A."/>
            <person name="Lorenzo-Morales J."/>
            <person name="Bateman A."/>
            <person name="Chiu C.H."/>
            <person name="Tang P."/>
            <person name="Hegemann P."/>
            <person name="Fromm H."/>
            <person name="Raoult D."/>
            <person name="Greub G."/>
            <person name="Miranda-Saavedra D."/>
            <person name="Chen N."/>
            <person name="Nash P."/>
            <person name="Ginger M.L."/>
            <person name="Horn M."/>
            <person name="Schaap P."/>
            <person name="Caler L."/>
            <person name="Loftus B."/>
        </authorList>
    </citation>
    <scope>NUCLEOTIDE SEQUENCE [LARGE SCALE GENOMIC DNA]</scope>
    <source>
        <strain evidence="2 3">Neff</strain>
    </source>
</reference>
<name>L8GQZ9_ACACF</name>
<gene>
    <name evidence="2" type="ORF">ACA1_164130</name>
</gene>
<dbReference type="EMBL" id="KB008026">
    <property type="protein sequence ID" value="ELR15564.1"/>
    <property type="molecule type" value="Genomic_DNA"/>
</dbReference>
<dbReference type="Proteomes" id="UP000011083">
    <property type="component" value="Unassembled WGS sequence"/>
</dbReference>
<keyword evidence="1" id="KW-0732">Signal</keyword>
<feature type="chain" id="PRO_5003990525" evidence="1">
    <location>
        <begin position="24"/>
        <end position="267"/>
    </location>
</feature>
<dbReference type="GeneID" id="14916159"/>
<proteinExistence type="predicted"/>
<accession>L8GQZ9</accession>
<dbReference type="KEGG" id="acan:ACA1_164130"/>
<dbReference type="AlphaFoldDB" id="L8GQZ9"/>
<evidence type="ECO:0000313" key="2">
    <source>
        <dbReference type="EMBL" id="ELR15564.1"/>
    </source>
</evidence>
<dbReference type="VEuPathDB" id="AmoebaDB:ACA1_164130"/>
<evidence type="ECO:0000256" key="1">
    <source>
        <dbReference type="SAM" id="SignalP"/>
    </source>
</evidence>
<evidence type="ECO:0000313" key="3">
    <source>
        <dbReference type="Proteomes" id="UP000011083"/>
    </source>
</evidence>
<feature type="signal peptide" evidence="1">
    <location>
        <begin position="1"/>
        <end position="23"/>
    </location>
</feature>
<keyword evidence="3" id="KW-1185">Reference proteome</keyword>